<keyword evidence="3" id="KW-1185">Reference proteome</keyword>
<dbReference type="AlphaFoldDB" id="Q0W4R5"/>
<dbReference type="STRING" id="351160.RCIX1341"/>
<dbReference type="Proteomes" id="UP000000663">
    <property type="component" value="Chromosome"/>
</dbReference>
<feature type="transmembrane region" description="Helical" evidence="1">
    <location>
        <begin position="155"/>
        <end position="175"/>
    </location>
</feature>
<reference evidence="2 3" key="1">
    <citation type="journal article" date="2006" name="Science">
        <title>Genome of rice cluster I archaea -- the key methane producers in the rice rhizosphere.</title>
        <authorList>
            <person name="Erkel C."/>
            <person name="Kube M."/>
            <person name="Reinhardt R."/>
            <person name="Liesack W."/>
        </authorList>
    </citation>
    <scope>NUCLEOTIDE SEQUENCE [LARGE SCALE GENOMIC DNA]</scope>
    <source>
        <strain evidence="3">DSM 22066 / NBRC 105507 / MRE50</strain>
    </source>
</reference>
<dbReference type="PATRIC" id="fig|351160.9.peg.1633"/>
<protein>
    <recommendedName>
        <fullName evidence="4">Carboxypeptidase regulatory-like domain-containing protein</fullName>
    </recommendedName>
</protein>
<keyword evidence="1" id="KW-0812">Transmembrane</keyword>
<dbReference type="SUPFAM" id="SSF49464">
    <property type="entry name" value="Carboxypeptidase regulatory domain-like"/>
    <property type="match status" value="1"/>
</dbReference>
<organism evidence="2 3">
    <name type="scientific">Methanocella arvoryzae (strain DSM 22066 / NBRC 105507 / MRE50)</name>
    <dbReference type="NCBI Taxonomy" id="351160"/>
    <lineage>
        <taxon>Archaea</taxon>
        <taxon>Methanobacteriati</taxon>
        <taxon>Methanobacteriota</taxon>
        <taxon>Stenosarchaea group</taxon>
        <taxon>Methanomicrobia</taxon>
        <taxon>Methanocellales</taxon>
        <taxon>Methanocellaceae</taxon>
        <taxon>Methanocella</taxon>
    </lineage>
</organism>
<proteinExistence type="predicted"/>
<keyword evidence="1" id="KW-0472">Membrane</keyword>
<dbReference type="GeneID" id="5143750"/>
<evidence type="ECO:0000256" key="1">
    <source>
        <dbReference type="SAM" id="Phobius"/>
    </source>
</evidence>
<dbReference type="InterPro" id="IPR008969">
    <property type="entry name" value="CarboxyPept-like_regulatory"/>
</dbReference>
<accession>Q0W4R5</accession>
<evidence type="ECO:0008006" key="4">
    <source>
        <dbReference type="Google" id="ProtNLM"/>
    </source>
</evidence>
<evidence type="ECO:0000313" key="3">
    <source>
        <dbReference type="Proteomes" id="UP000000663"/>
    </source>
</evidence>
<evidence type="ECO:0000313" key="2">
    <source>
        <dbReference type="EMBL" id="CAJ36628.1"/>
    </source>
</evidence>
<keyword evidence="1" id="KW-1133">Transmembrane helix</keyword>
<name>Q0W4R5_METAR</name>
<sequence>MTGIWRVATAVILVLLTCSAVAQVAAADQPSIILGRVTVDGHPQENVVVTGFGSTAITGPDGMYVLKFQSAGAGVINATYDNHTASSGLIVTPTSPVIRVKDLNIIINGIGAGAMTDSSSAAHSLYTKVLAPTGNIDDLKPAGQQHQPFDISRSGIYIAGAISILFICFLAYVMIRK</sequence>
<gene>
    <name evidence="2" type="ORF">RCIX1341</name>
</gene>
<dbReference type="EMBL" id="AM114193">
    <property type="protein sequence ID" value="CAJ36628.1"/>
    <property type="molecule type" value="Genomic_DNA"/>
</dbReference>
<dbReference type="KEGG" id="rci:RCIX1341"/>
<dbReference type="RefSeq" id="WP_012035920.1">
    <property type="nucleotide sequence ID" value="NC_009464.1"/>
</dbReference>